<dbReference type="Pfam" id="PF02769">
    <property type="entry name" value="AIRS_C"/>
    <property type="match status" value="1"/>
</dbReference>
<evidence type="ECO:0000256" key="1">
    <source>
        <dbReference type="HAMAP-Rule" id="MF_02128"/>
    </source>
</evidence>
<feature type="binding site" evidence="1">
    <location>
        <position position="126"/>
    </location>
    <ligand>
        <name>Mg(2+)</name>
        <dbReference type="ChEBI" id="CHEBI:18420"/>
        <label>1</label>
    </ligand>
</feature>
<dbReference type="GO" id="GO:0005524">
    <property type="term" value="F:ATP binding"/>
    <property type="evidence" value="ECO:0007669"/>
    <property type="project" value="UniProtKB-UniRule"/>
</dbReference>
<evidence type="ECO:0000259" key="3">
    <source>
        <dbReference type="Pfam" id="PF02769"/>
    </source>
</evidence>
<name>A0A8K1ZX91_9CYAN</name>
<keyword evidence="1 4" id="KW-0418">Kinase</keyword>
<feature type="binding site" evidence="1">
    <location>
        <position position="49"/>
    </location>
    <ligand>
        <name>Mg(2+)</name>
        <dbReference type="ChEBI" id="CHEBI:18420"/>
        <label>1</label>
    </ligand>
</feature>
<dbReference type="SUPFAM" id="SSF55326">
    <property type="entry name" value="PurM N-terminal domain-like"/>
    <property type="match status" value="1"/>
</dbReference>
<dbReference type="GO" id="GO:0009229">
    <property type="term" value="P:thiamine diphosphate biosynthetic process"/>
    <property type="evidence" value="ECO:0007669"/>
    <property type="project" value="UniProtKB-UniRule"/>
</dbReference>
<dbReference type="UniPathway" id="UPA00060">
    <property type="reaction ID" value="UER00142"/>
</dbReference>
<comment type="function">
    <text evidence="1">Catalyzes the ATP-dependent phosphorylation of thiamine-monophosphate (TMP) to form thiamine-pyrophosphate (TPP), the active form of vitamin B1.</text>
</comment>
<keyword evidence="1" id="KW-0460">Magnesium</keyword>
<keyword evidence="1" id="KW-0067">ATP-binding</keyword>
<dbReference type="CDD" id="cd02194">
    <property type="entry name" value="ThiL"/>
    <property type="match status" value="1"/>
</dbReference>
<feature type="binding site" evidence="1">
    <location>
        <position position="78"/>
    </location>
    <ligand>
        <name>Mg(2+)</name>
        <dbReference type="ChEBI" id="CHEBI:18420"/>
        <label>3</label>
    </ligand>
</feature>
<dbReference type="SUPFAM" id="SSF56042">
    <property type="entry name" value="PurM C-terminal domain-like"/>
    <property type="match status" value="1"/>
</dbReference>
<feature type="binding site" evidence="1">
    <location>
        <position position="226"/>
    </location>
    <ligand>
        <name>ATP</name>
        <dbReference type="ChEBI" id="CHEBI:30616"/>
    </ligand>
</feature>
<dbReference type="HAMAP" id="MF_02128">
    <property type="entry name" value="TMP_kinase"/>
    <property type="match status" value="1"/>
</dbReference>
<dbReference type="InterPro" id="IPR006283">
    <property type="entry name" value="ThiL-like"/>
</dbReference>
<dbReference type="Pfam" id="PF00586">
    <property type="entry name" value="AIRS"/>
    <property type="match status" value="1"/>
</dbReference>
<dbReference type="GO" id="GO:0009228">
    <property type="term" value="P:thiamine biosynthetic process"/>
    <property type="evidence" value="ECO:0007669"/>
    <property type="project" value="UniProtKB-KW"/>
</dbReference>
<feature type="binding site" evidence="1">
    <location>
        <position position="47"/>
    </location>
    <ligand>
        <name>Mg(2+)</name>
        <dbReference type="ChEBI" id="CHEBI:18420"/>
        <label>4</label>
    </ligand>
</feature>
<dbReference type="PANTHER" id="PTHR30270:SF0">
    <property type="entry name" value="THIAMINE-MONOPHOSPHATE KINASE"/>
    <property type="match status" value="1"/>
</dbReference>
<sequence length="336" mass="35694">MNEPPLTIQDLGEVGLLQRLFRYCPPELVGDDAAIITVPPEQELVVSTDMLVDGVHFSDRTTSAEDVGWRAAAANLSDLAAMGATPIGLTIGLGLPPTLGVDWVEALYTGFSQCLQHYGGVILGGDVCRSSVVTVSVTVLGQVRPDQKLWRSGARPGQVIVATGVHGASRAGLELLQQPQWGQDLSPLVRQALIQAHCRPQPRLDVLPYLRPFQAQGISVAGMDSSDGLADAVVQICEASGVGAQVWCDRIPMPPSFQETQSLNPEQALDWALYGGEDFELILCLPADGATTLVERLGNDATICGEVVAGSEVLLIGTSQSSATTSLRRAQGYQHF</sequence>
<dbReference type="GO" id="GO:0009030">
    <property type="term" value="F:thiamine-phosphate kinase activity"/>
    <property type="evidence" value="ECO:0007669"/>
    <property type="project" value="UniProtKB-UniRule"/>
</dbReference>
<dbReference type="AlphaFoldDB" id="A0A8K1ZX91"/>
<feature type="binding site" evidence="1">
    <location>
        <position position="224"/>
    </location>
    <ligand>
        <name>Mg(2+)</name>
        <dbReference type="ChEBI" id="CHEBI:18420"/>
        <label>3</label>
    </ligand>
</feature>
<comment type="similarity">
    <text evidence="1">Belongs to the thiamine-monophosphate kinase family.</text>
</comment>
<evidence type="ECO:0000259" key="2">
    <source>
        <dbReference type="Pfam" id="PF00586"/>
    </source>
</evidence>
<comment type="miscellaneous">
    <text evidence="1">Reaction mechanism of ThiL seems to utilize a direct, inline transfer of the gamma-phosphate of ATP to TMP rather than a phosphorylated enzyme intermediate.</text>
</comment>
<feature type="binding site" evidence="1">
    <location>
        <position position="56"/>
    </location>
    <ligand>
        <name>substrate</name>
    </ligand>
</feature>
<feature type="domain" description="PurM-like N-terminal" evidence="2">
    <location>
        <begin position="30"/>
        <end position="143"/>
    </location>
</feature>
<feature type="binding site" evidence="1">
    <location>
        <position position="48"/>
    </location>
    <ligand>
        <name>Mg(2+)</name>
        <dbReference type="ChEBI" id="CHEBI:18420"/>
        <label>1</label>
    </ligand>
</feature>
<feature type="binding site" evidence="1">
    <location>
        <position position="151"/>
    </location>
    <ligand>
        <name>ATP</name>
        <dbReference type="ChEBI" id="CHEBI:30616"/>
    </ligand>
</feature>
<feature type="binding site" evidence="1">
    <location>
        <position position="333"/>
    </location>
    <ligand>
        <name>substrate</name>
    </ligand>
</feature>
<accession>A0A8K1ZX91</accession>
<dbReference type="PANTHER" id="PTHR30270">
    <property type="entry name" value="THIAMINE-MONOPHOSPHATE KINASE"/>
    <property type="match status" value="1"/>
</dbReference>
<dbReference type="EC" id="2.7.4.16" evidence="1"/>
<feature type="binding site" evidence="1">
    <location>
        <position position="78"/>
    </location>
    <ligand>
        <name>Mg(2+)</name>
        <dbReference type="ChEBI" id="CHEBI:18420"/>
        <label>2</label>
    </ligand>
</feature>
<gene>
    <name evidence="1" type="primary">thiL</name>
    <name evidence="4" type="ORF">GS597_04440</name>
</gene>
<comment type="pathway">
    <text evidence="1">Cofactor biosynthesis; thiamine diphosphate biosynthesis; thiamine diphosphate from thiamine phosphate: step 1/1.</text>
</comment>
<dbReference type="NCBIfam" id="TIGR01379">
    <property type="entry name" value="thiL"/>
    <property type="match status" value="1"/>
</dbReference>
<dbReference type="Gene3D" id="3.90.650.10">
    <property type="entry name" value="PurM-like C-terminal domain"/>
    <property type="match status" value="1"/>
</dbReference>
<keyword evidence="1" id="KW-0784">Thiamine biosynthesis</keyword>
<reference evidence="4" key="1">
    <citation type="submission" date="2019-12" db="EMBL/GenBank/DDBJ databases">
        <title>High-Quality draft genome sequences of three cyanobacteria isolated from the limestone walls of the Old Cathedral of Coimbra.</title>
        <authorList>
            <person name="Tiago I."/>
            <person name="Soares F."/>
            <person name="Portugal A."/>
        </authorList>
    </citation>
    <scope>NUCLEOTIDE SEQUENCE [LARGE SCALE GENOMIC DNA]</scope>
    <source>
        <strain evidence="4">C</strain>
    </source>
</reference>
<feature type="binding site" evidence="1">
    <location>
        <position position="32"/>
    </location>
    <ligand>
        <name>Mg(2+)</name>
        <dbReference type="ChEBI" id="CHEBI:18420"/>
        <label>4</label>
    </ligand>
</feature>
<dbReference type="GO" id="GO:0000287">
    <property type="term" value="F:magnesium ion binding"/>
    <property type="evidence" value="ECO:0007669"/>
    <property type="project" value="UniProtKB-UniRule"/>
</dbReference>
<protein>
    <recommendedName>
        <fullName evidence="1">Thiamine-monophosphate kinase</fullName>
        <shortName evidence="1">TMP kinase</shortName>
        <shortName evidence="1">Thiamine-phosphate kinase</shortName>
        <ecNumber evidence="1">2.7.4.16</ecNumber>
    </recommendedName>
</protein>
<proteinExistence type="inferred from homology"/>
<comment type="caution">
    <text evidence="4">The sequence shown here is derived from an EMBL/GenBank/DDBJ whole genome shotgun (WGS) entry which is preliminary data.</text>
</comment>
<dbReference type="EMBL" id="WVIC01000006">
    <property type="protein sequence ID" value="NCJ05772.1"/>
    <property type="molecule type" value="Genomic_DNA"/>
</dbReference>
<organism evidence="4 5">
    <name type="scientific">Petrachloros mirabilis ULC683</name>
    <dbReference type="NCBI Taxonomy" id="2781853"/>
    <lineage>
        <taxon>Bacteria</taxon>
        <taxon>Bacillati</taxon>
        <taxon>Cyanobacteriota</taxon>
        <taxon>Cyanophyceae</taxon>
        <taxon>Synechococcales</taxon>
        <taxon>Petrachlorosaceae</taxon>
        <taxon>Petrachloros</taxon>
        <taxon>Petrachloros mirabilis</taxon>
    </lineage>
</organism>
<feature type="binding site" evidence="1">
    <location>
        <position position="49"/>
    </location>
    <ligand>
        <name>Mg(2+)</name>
        <dbReference type="ChEBI" id="CHEBI:18420"/>
        <label>2</label>
    </ligand>
</feature>
<dbReference type="RefSeq" id="WP_161824311.1">
    <property type="nucleotide sequence ID" value="NZ_WVIC01000006.1"/>
</dbReference>
<feature type="domain" description="PurM-like C-terminal" evidence="3">
    <location>
        <begin position="155"/>
        <end position="312"/>
    </location>
</feature>
<evidence type="ECO:0000313" key="5">
    <source>
        <dbReference type="Proteomes" id="UP000607397"/>
    </source>
</evidence>
<keyword evidence="1 4" id="KW-0808">Transferase</keyword>
<dbReference type="PIRSF" id="PIRSF005303">
    <property type="entry name" value="Thiam_monoph_kin"/>
    <property type="match status" value="1"/>
</dbReference>
<dbReference type="Proteomes" id="UP000607397">
    <property type="component" value="Unassembled WGS sequence"/>
</dbReference>
<feature type="binding site" evidence="1">
    <location>
        <position position="227"/>
    </location>
    <ligand>
        <name>Mg(2+)</name>
        <dbReference type="ChEBI" id="CHEBI:18420"/>
        <label>5</label>
    </ligand>
</feature>
<feature type="binding site" evidence="1">
    <location>
        <position position="277"/>
    </location>
    <ligand>
        <name>substrate</name>
    </ligand>
</feature>
<comment type="catalytic activity">
    <reaction evidence="1">
        <text>thiamine phosphate + ATP = thiamine diphosphate + ADP</text>
        <dbReference type="Rhea" id="RHEA:15913"/>
        <dbReference type="ChEBI" id="CHEBI:30616"/>
        <dbReference type="ChEBI" id="CHEBI:37575"/>
        <dbReference type="ChEBI" id="CHEBI:58937"/>
        <dbReference type="ChEBI" id="CHEBI:456216"/>
        <dbReference type="EC" id="2.7.4.16"/>
    </reaction>
</comment>
<feature type="binding site" evidence="1">
    <location>
        <position position="108"/>
    </location>
    <ligand>
        <name>ATP</name>
        <dbReference type="ChEBI" id="CHEBI:30616"/>
    </ligand>
</feature>
<dbReference type="InterPro" id="IPR016188">
    <property type="entry name" value="PurM-like_N"/>
</dbReference>
<keyword evidence="5" id="KW-1185">Reference proteome</keyword>
<feature type="binding site" evidence="1">
    <location>
        <position position="32"/>
    </location>
    <ligand>
        <name>Mg(2+)</name>
        <dbReference type="ChEBI" id="CHEBI:18420"/>
        <label>3</label>
    </ligand>
</feature>
<keyword evidence="1" id="KW-0547">Nucleotide-binding</keyword>
<feature type="binding site" evidence="1">
    <location>
        <begin position="125"/>
        <end position="126"/>
    </location>
    <ligand>
        <name>ATP</name>
        <dbReference type="ChEBI" id="CHEBI:30616"/>
    </ligand>
</feature>
<keyword evidence="1" id="KW-0479">Metal-binding</keyword>
<dbReference type="InterPro" id="IPR036676">
    <property type="entry name" value="PurM-like_C_sf"/>
</dbReference>
<dbReference type="InterPro" id="IPR010918">
    <property type="entry name" value="PurM-like_C_dom"/>
</dbReference>
<dbReference type="InterPro" id="IPR036921">
    <property type="entry name" value="PurM-like_N_sf"/>
</dbReference>
<feature type="binding site" evidence="1">
    <location>
        <position position="78"/>
    </location>
    <ligand>
        <name>Mg(2+)</name>
        <dbReference type="ChEBI" id="CHEBI:18420"/>
        <label>4</label>
    </ligand>
</feature>
<dbReference type="Gene3D" id="3.30.1330.10">
    <property type="entry name" value="PurM-like, N-terminal domain"/>
    <property type="match status" value="1"/>
</dbReference>
<evidence type="ECO:0000313" key="4">
    <source>
        <dbReference type="EMBL" id="NCJ05772.1"/>
    </source>
</evidence>